<evidence type="ECO:0000256" key="4">
    <source>
        <dbReference type="ARBA" id="ARBA00022519"/>
    </source>
</evidence>
<comment type="caution">
    <text evidence="10">The sequence shown here is derived from an EMBL/GenBank/DDBJ whole genome shotgun (WGS) entry which is preliminary data.</text>
</comment>
<feature type="chain" id="PRO_5043269806" evidence="9">
    <location>
        <begin position="17"/>
        <end position="348"/>
    </location>
</feature>
<evidence type="ECO:0000313" key="12">
    <source>
        <dbReference type="Proteomes" id="UP001152797"/>
    </source>
</evidence>
<evidence type="ECO:0000256" key="5">
    <source>
        <dbReference type="ARBA" id="ARBA00022692"/>
    </source>
</evidence>
<evidence type="ECO:0000256" key="7">
    <source>
        <dbReference type="ARBA" id="ARBA00023136"/>
    </source>
</evidence>
<feature type="transmembrane region" description="Helical" evidence="8">
    <location>
        <begin position="185"/>
        <end position="210"/>
    </location>
</feature>
<comment type="subcellular location">
    <subcellularLocation>
        <location evidence="1">Cell inner membrane</location>
        <topology evidence="1">Multi-pass membrane protein</topology>
    </subcellularLocation>
</comment>
<proteinExistence type="predicted"/>
<evidence type="ECO:0000256" key="6">
    <source>
        <dbReference type="ARBA" id="ARBA00022989"/>
    </source>
</evidence>
<keyword evidence="9" id="KW-0732">Signal</keyword>
<dbReference type="Pfam" id="PF03222">
    <property type="entry name" value="Trp_Tyr_perm"/>
    <property type="match status" value="1"/>
</dbReference>
<dbReference type="EMBL" id="CAMXCT020000425">
    <property type="protein sequence ID" value="CAL1132016.1"/>
    <property type="molecule type" value="Genomic_DNA"/>
</dbReference>
<feature type="transmembrane region" description="Helical" evidence="8">
    <location>
        <begin position="230"/>
        <end position="250"/>
    </location>
</feature>
<keyword evidence="2" id="KW-0813">Transport</keyword>
<feature type="transmembrane region" description="Helical" evidence="8">
    <location>
        <begin position="54"/>
        <end position="73"/>
    </location>
</feature>
<evidence type="ECO:0000313" key="11">
    <source>
        <dbReference type="EMBL" id="CAL1132016.1"/>
    </source>
</evidence>
<keyword evidence="7 8" id="KW-0472">Membrane</keyword>
<keyword evidence="4" id="KW-0997">Cell inner membrane</keyword>
<dbReference type="EMBL" id="CAMXCT010000425">
    <property type="protein sequence ID" value="CAI3978641.1"/>
    <property type="molecule type" value="Genomic_DNA"/>
</dbReference>
<organism evidence="10">
    <name type="scientific">Cladocopium goreaui</name>
    <dbReference type="NCBI Taxonomy" id="2562237"/>
    <lineage>
        <taxon>Eukaryota</taxon>
        <taxon>Sar</taxon>
        <taxon>Alveolata</taxon>
        <taxon>Dinophyceae</taxon>
        <taxon>Suessiales</taxon>
        <taxon>Symbiodiniaceae</taxon>
        <taxon>Cladocopium</taxon>
    </lineage>
</organism>
<feature type="transmembrane region" description="Helical" evidence="8">
    <location>
        <begin position="115"/>
        <end position="136"/>
    </location>
</feature>
<keyword evidence="6 8" id="KW-1133">Transmembrane helix</keyword>
<evidence type="ECO:0000256" key="9">
    <source>
        <dbReference type="SAM" id="SignalP"/>
    </source>
</evidence>
<sequence>MLLSWAMLFVQAQVATDLLVDESKSKTSETSNTSETEVSFAVAAERRLGTKGKVVVSGLFLLLMMTTLVSQYAEAGALFSTLTGWPQPCVRALLALLLAILTWNSPTTRTAAINGCLTLGFVVASLVVFGTGLPLAQWHRLARTDWHSCARSLPSILQLFVYLEVTPSIASILQLKRRRIKRAIFVGSALLLLLESTWSALGLALVPFHGGLREDPVALLLGQNGPVSSAVLALGCFAVLTTILGTNLALRSFCGDAKPRAALASYSFCVLTPALAPKGAFFAAIDFAGAYPVTLLWGCALPLMALAQQNKSRRQLVLLLSLFFVSLAMVISFALQDLGLLSRAARWA</sequence>
<evidence type="ECO:0000256" key="1">
    <source>
        <dbReference type="ARBA" id="ARBA00004429"/>
    </source>
</evidence>
<feature type="transmembrane region" description="Helical" evidence="8">
    <location>
        <begin position="262"/>
        <end position="283"/>
    </location>
</feature>
<keyword evidence="3" id="KW-1003">Cell membrane</keyword>
<dbReference type="AlphaFoldDB" id="A0A9P1BV74"/>
<reference evidence="10" key="1">
    <citation type="submission" date="2022-10" db="EMBL/GenBank/DDBJ databases">
        <authorList>
            <person name="Chen Y."/>
            <person name="Dougan E. K."/>
            <person name="Chan C."/>
            <person name="Rhodes N."/>
            <person name="Thang M."/>
        </authorList>
    </citation>
    <scope>NUCLEOTIDE SEQUENCE</scope>
</reference>
<dbReference type="EMBL" id="CAMXCT030000425">
    <property type="protein sequence ID" value="CAL4765953.1"/>
    <property type="molecule type" value="Genomic_DNA"/>
</dbReference>
<accession>A0A9P1BV74</accession>
<evidence type="ECO:0000256" key="8">
    <source>
        <dbReference type="SAM" id="Phobius"/>
    </source>
</evidence>
<name>A0A9P1BV74_9DINO</name>
<evidence type="ECO:0000256" key="3">
    <source>
        <dbReference type="ARBA" id="ARBA00022475"/>
    </source>
</evidence>
<protein>
    <submittedName>
        <fullName evidence="10">Uncharacterized protein</fullName>
    </submittedName>
</protein>
<gene>
    <name evidence="10" type="ORF">C1SCF055_LOCUS6668</name>
</gene>
<dbReference type="GO" id="GO:0003333">
    <property type="term" value="P:amino acid transmembrane transport"/>
    <property type="evidence" value="ECO:0007669"/>
    <property type="project" value="InterPro"/>
</dbReference>
<dbReference type="GO" id="GO:0005886">
    <property type="term" value="C:plasma membrane"/>
    <property type="evidence" value="ECO:0007669"/>
    <property type="project" value="UniProtKB-SubCell"/>
</dbReference>
<feature type="transmembrane region" description="Helical" evidence="8">
    <location>
        <begin position="289"/>
        <end position="307"/>
    </location>
</feature>
<keyword evidence="5 8" id="KW-0812">Transmembrane</keyword>
<feature type="transmembrane region" description="Helical" evidence="8">
    <location>
        <begin position="156"/>
        <end position="173"/>
    </location>
</feature>
<evidence type="ECO:0000313" key="10">
    <source>
        <dbReference type="EMBL" id="CAI3978641.1"/>
    </source>
</evidence>
<keyword evidence="12" id="KW-1185">Reference proteome</keyword>
<reference evidence="11" key="2">
    <citation type="submission" date="2024-04" db="EMBL/GenBank/DDBJ databases">
        <authorList>
            <person name="Chen Y."/>
            <person name="Shah S."/>
            <person name="Dougan E. K."/>
            <person name="Thang M."/>
            <person name="Chan C."/>
        </authorList>
    </citation>
    <scope>NUCLEOTIDE SEQUENCE [LARGE SCALE GENOMIC DNA]</scope>
</reference>
<dbReference type="PANTHER" id="PTHR32195">
    <property type="entry name" value="OS07G0662800 PROTEIN"/>
    <property type="match status" value="1"/>
</dbReference>
<dbReference type="Proteomes" id="UP001152797">
    <property type="component" value="Unassembled WGS sequence"/>
</dbReference>
<dbReference type="InterPro" id="IPR018227">
    <property type="entry name" value="Amino_acid_transport_2"/>
</dbReference>
<dbReference type="OrthoDB" id="434845at2759"/>
<feature type="signal peptide" evidence="9">
    <location>
        <begin position="1"/>
        <end position="16"/>
    </location>
</feature>
<dbReference type="PANTHER" id="PTHR32195:SF26">
    <property type="entry name" value="TRYPTOPHAN OR TYROSINE TRANSPORTER PROTEIN"/>
    <property type="match status" value="1"/>
</dbReference>
<feature type="transmembrane region" description="Helical" evidence="8">
    <location>
        <begin position="316"/>
        <end position="335"/>
    </location>
</feature>
<evidence type="ECO:0000256" key="2">
    <source>
        <dbReference type="ARBA" id="ARBA00022448"/>
    </source>
</evidence>
<feature type="transmembrane region" description="Helical" evidence="8">
    <location>
        <begin position="85"/>
        <end position="103"/>
    </location>
</feature>